<accession>A0A2W1KEU6</accession>
<dbReference type="InterPro" id="IPR001584">
    <property type="entry name" value="Integrase_cat-core"/>
</dbReference>
<feature type="domain" description="Integrase catalytic" evidence="1">
    <location>
        <begin position="38"/>
        <end position="95"/>
    </location>
</feature>
<dbReference type="SUPFAM" id="SSF53098">
    <property type="entry name" value="Ribonuclease H-like"/>
    <property type="match status" value="1"/>
</dbReference>
<dbReference type="PROSITE" id="PS50994">
    <property type="entry name" value="INTEGRASE"/>
    <property type="match status" value="1"/>
</dbReference>
<gene>
    <name evidence="2" type="ORF">DN052_10715</name>
</gene>
<evidence type="ECO:0000313" key="2">
    <source>
        <dbReference type="EMBL" id="PZD80882.1"/>
    </source>
</evidence>
<dbReference type="GO" id="GO:0003676">
    <property type="term" value="F:nucleic acid binding"/>
    <property type="evidence" value="ECO:0007669"/>
    <property type="project" value="InterPro"/>
</dbReference>
<dbReference type="Pfam" id="PF00665">
    <property type="entry name" value="rve"/>
    <property type="match status" value="1"/>
</dbReference>
<dbReference type="Gene3D" id="3.30.420.10">
    <property type="entry name" value="Ribonuclease H-like superfamily/Ribonuclease H"/>
    <property type="match status" value="1"/>
</dbReference>
<dbReference type="Proteomes" id="UP000248886">
    <property type="component" value="Unassembled WGS sequence"/>
</dbReference>
<dbReference type="AlphaFoldDB" id="A0A2W1KEU6"/>
<dbReference type="GO" id="GO:0015074">
    <property type="term" value="P:DNA integration"/>
    <property type="evidence" value="ECO:0007669"/>
    <property type="project" value="InterPro"/>
</dbReference>
<reference evidence="2 3" key="1">
    <citation type="submission" date="2018-06" db="EMBL/GenBank/DDBJ databases">
        <title>Draft sequence of Acidithiobacillus ferrooxidans CCM 4253.</title>
        <authorList>
            <person name="Moya-Beltran A."/>
            <person name="Castro M."/>
            <person name="Covarrubias P.C."/>
            <person name="Issotta F."/>
            <person name="Janiczek O."/>
            <person name="Mandl M."/>
            <person name="Kucera J."/>
            <person name="Quatrini R."/>
        </authorList>
    </citation>
    <scope>NUCLEOTIDE SEQUENCE [LARGE SCALE GENOMIC DNA]</scope>
    <source>
        <strain evidence="2 3">CCM 4253</strain>
    </source>
</reference>
<dbReference type="OrthoDB" id="5290041at2"/>
<dbReference type="InterPro" id="IPR012337">
    <property type="entry name" value="RNaseH-like_sf"/>
</dbReference>
<evidence type="ECO:0000313" key="3">
    <source>
        <dbReference type="Proteomes" id="UP000248886"/>
    </source>
</evidence>
<proteinExistence type="predicted"/>
<organism evidence="2 3">
    <name type="scientific">Acidithiobacillus ferrooxidans</name>
    <name type="common">Thiobacillus ferrooxidans</name>
    <dbReference type="NCBI Taxonomy" id="920"/>
    <lineage>
        <taxon>Bacteria</taxon>
        <taxon>Pseudomonadati</taxon>
        <taxon>Pseudomonadota</taxon>
        <taxon>Acidithiobacillia</taxon>
        <taxon>Acidithiobacillales</taxon>
        <taxon>Acidithiobacillaceae</taxon>
        <taxon>Acidithiobacillus</taxon>
    </lineage>
</organism>
<dbReference type="InterPro" id="IPR036397">
    <property type="entry name" value="RNaseH_sf"/>
</dbReference>
<sequence>MAPLRRPSVAPYCRPVTLVLAPRPVPRVSNSLDMGFCLEALQDALHRYGLPEIFNTDQGAQFTSEAFLGKLKGHGIRISMDGKGRALDNVLVKRA</sequence>
<evidence type="ECO:0000259" key="1">
    <source>
        <dbReference type="PROSITE" id="PS50994"/>
    </source>
</evidence>
<protein>
    <recommendedName>
        <fullName evidence="1">Integrase catalytic domain-containing protein</fullName>
    </recommendedName>
</protein>
<dbReference type="RefSeq" id="WP_012537449.1">
    <property type="nucleotide sequence ID" value="NZ_AP025160.1"/>
</dbReference>
<dbReference type="EMBL" id="QKQP01000005">
    <property type="protein sequence ID" value="PZD80882.1"/>
    <property type="molecule type" value="Genomic_DNA"/>
</dbReference>
<comment type="caution">
    <text evidence="2">The sequence shown here is derived from an EMBL/GenBank/DDBJ whole genome shotgun (WGS) entry which is preliminary data.</text>
</comment>
<name>A0A2W1KEU6_ACIFR</name>
<dbReference type="GeneID" id="65282314"/>